<dbReference type="InterPro" id="IPR012340">
    <property type="entry name" value="NA-bd_OB-fold"/>
</dbReference>
<evidence type="ECO:0000256" key="7">
    <source>
        <dbReference type="ARBA" id="ARBA00022490"/>
    </source>
</evidence>
<dbReference type="SUPFAM" id="SSF55666">
    <property type="entry name" value="Ribonuclease PH domain 2-like"/>
    <property type="match status" value="2"/>
</dbReference>
<evidence type="ECO:0000313" key="23">
    <source>
        <dbReference type="Proteomes" id="UP000702964"/>
    </source>
</evidence>
<dbReference type="InterPro" id="IPR023465">
    <property type="entry name" value="Riboflavin_kinase_dom_sf"/>
</dbReference>
<dbReference type="PANTHER" id="PTHR11252:SF0">
    <property type="entry name" value="POLYRIBONUCLEOTIDE NUCLEOTIDYLTRANSFERASE 1, MITOCHONDRIAL"/>
    <property type="match status" value="1"/>
</dbReference>
<evidence type="ECO:0000256" key="20">
    <source>
        <dbReference type="PROSITE-ProRule" id="PRU00117"/>
    </source>
</evidence>
<dbReference type="SUPFAM" id="SSF54211">
    <property type="entry name" value="Ribosomal protein S5 domain 2-like"/>
    <property type="match status" value="1"/>
</dbReference>
<dbReference type="FunFam" id="3.30.1370.10:FF:000001">
    <property type="entry name" value="Polyribonucleotide nucleotidyltransferase"/>
    <property type="match status" value="1"/>
</dbReference>
<dbReference type="InterPro" id="IPR012162">
    <property type="entry name" value="PNPase"/>
</dbReference>
<keyword evidence="13" id="KW-0479">Metal-binding</keyword>
<dbReference type="GO" id="GO:0005829">
    <property type="term" value="C:cytosol"/>
    <property type="evidence" value="ECO:0007669"/>
    <property type="project" value="TreeGrafter"/>
</dbReference>
<evidence type="ECO:0000256" key="8">
    <source>
        <dbReference type="ARBA" id="ARBA00022630"/>
    </source>
</evidence>
<dbReference type="InterPro" id="IPR004088">
    <property type="entry name" value="KH_dom_type_1"/>
</dbReference>
<dbReference type="GO" id="GO:0008033">
    <property type="term" value="P:tRNA processing"/>
    <property type="evidence" value="ECO:0007669"/>
    <property type="project" value="UniProtKB-KW"/>
</dbReference>
<dbReference type="InterPro" id="IPR003029">
    <property type="entry name" value="S1_domain"/>
</dbReference>
<dbReference type="Pfam" id="PF03725">
    <property type="entry name" value="RNase_PH_C"/>
    <property type="match status" value="1"/>
</dbReference>
<dbReference type="GO" id="GO:0004654">
    <property type="term" value="F:polyribonucleotide nucleotidyltransferase activity"/>
    <property type="evidence" value="ECO:0007669"/>
    <property type="project" value="UniProtKB-EC"/>
</dbReference>
<dbReference type="Gene3D" id="3.90.1640.10">
    <property type="entry name" value="inorganic pyrophosphatase (n-terminal core)"/>
    <property type="match status" value="1"/>
</dbReference>
<evidence type="ECO:0000256" key="2">
    <source>
        <dbReference type="ARBA" id="ARBA00007404"/>
    </source>
</evidence>
<keyword evidence="10" id="KW-0808">Transferase</keyword>
<evidence type="ECO:0000313" key="22">
    <source>
        <dbReference type="EMBL" id="KAF4325689.1"/>
    </source>
</evidence>
<dbReference type="InterPro" id="IPR003156">
    <property type="entry name" value="DHHA1_dom"/>
</dbReference>
<dbReference type="FunFam" id="3.30.230.70:FF:000002">
    <property type="entry name" value="Polyribonucleotide nucleotidyltransferase"/>
    <property type="match status" value="1"/>
</dbReference>
<dbReference type="NCBIfam" id="TIGR00431">
    <property type="entry name" value="TruB"/>
    <property type="match status" value="1"/>
</dbReference>
<comment type="caution">
    <text evidence="22">The sequence shown here is derived from an EMBL/GenBank/DDBJ whole genome shotgun (WGS) entry which is preliminary data.</text>
</comment>
<dbReference type="Pfam" id="PF02272">
    <property type="entry name" value="DHHA1"/>
    <property type="match status" value="1"/>
</dbReference>
<dbReference type="Pfam" id="PF01687">
    <property type="entry name" value="Flavokinase"/>
    <property type="match status" value="1"/>
</dbReference>
<evidence type="ECO:0000256" key="18">
    <source>
        <dbReference type="ARBA" id="ARBA00023235"/>
    </source>
</evidence>
<dbReference type="PROSITE" id="PS50084">
    <property type="entry name" value="KH_TYPE_1"/>
    <property type="match status" value="1"/>
</dbReference>
<comment type="similarity">
    <text evidence="3">Belongs to the pseudouridine synthase TruB family.</text>
</comment>
<evidence type="ECO:0000256" key="5">
    <source>
        <dbReference type="ARBA" id="ARBA00012416"/>
    </source>
</evidence>
<dbReference type="EC" id="5.4.99.25" evidence="6"/>
<dbReference type="InterPro" id="IPR014780">
    <property type="entry name" value="tRNA_psdUridine_synth_TruB"/>
</dbReference>
<dbReference type="EMBL" id="AOFI03000003">
    <property type="protein sequence ID" value="KAF4325689.1"/>
    <property type="molecule type" value="Genomic_DNA"/>
</dbReference>
<dbReference type="SUPFAM" id="SSF55120">
    <property type="entry name" value="Pseudouridine synthase"/>
    <property type="match status" value="1"/>
</dbReference>
<evidence type="ECO:0000256" key="17">
    <source>
        <dbReference type="ARBA" id="ARBA00022884"/>
    </source>
</evidence>
<evidence type="ECO:0000256" key="3">
    <source>
        <dbReference type="ARBA" id="ARBA00008999"/>
    </source>
</evidence>
<keyword evidence="12" id="KW-0548">Nucleotidyltransferase</keyword>
<sequence>MHTYEQALQDGKQFLLEHDDYLVVSHVQPDGDAVSSTVTVGWLLSCLDVATAVYTGLLTDTGGFRYANTSPNVMTTASKLLEHGVDGPYLAQILLEQVTLPQVRILNQALSSLQMTDDGKIAWVVITPEDMIACGAANEDLEGVVNYPRNIQGVEVGIFFKVINDNAVKVSLRSAGKVDVASLAQNFGGGGHVLAAGCRVEAGFTSHDVVAKMRRILKMKRIGHTGTLDPQVTGVLPLCLGRATRVVEYMQELPKEYLATLRLGLSTDTEDMTGEVVERSEKAVEVTQEQVQQVLEQFLGTISQVPPMYSAVKVDGKRLYELAREGKTVERKSREVTIYELELTGIEKQGDTTDISFRALCSKGTYIRTLCVDIGRKLGYPSTMLQLERTISAGISADHCLRFEEVEQHMMDGTLAEVLIPVDEAISSIPAHTVGADQAKGALQGQKLSARLLEPPAEQPGLLRLYDQDGTFLGIFERDELKATYGEQELRGVMNLGVKPTFHESGMKPTFEVHLLDFDGLLYDQELKVELVHYIRAERKFDSIDALISQIRRLAKQANAAVKDCEPQIAAMIGTSAALSISDVPFSGPIGGVKVGRIDGEFIINPTIAQLEISEIELVVAGTKDAIMMVEAEANEVPEEVMLEAIMFGHDEIKNIVAVIEQLVQVAGKEKMAVKLHTVNAEVNSSVREFASARLVEAVKIAEKHARQDAIDVVNDETVAHFEEKYIETPELLKDVKEVLHDIVKEEVRRLITHDKVRPDGRGLAEIRPIECDTSLLPRTHGSGLFTRGQTQALSICTLGALGDVQILDGISLEETKRFMHHYNFPPFSVGEARPLRAPGRREIGHGALGERALSKVIPSETDFPYTIRLVSEVLESNGSTSQASICASTLAMMDAGVPIKAPVAGVAMGLIKDGDHVSILSDIQGMEDHLGDMDFKVAGTPDGVTAIQMDIKIDGIDRQILSEALAQAKDGRMHILSKMTEVMKTPREQLSQYAPKITTMHINPDKIRDVIGAGGKIINKIIEETGVKIDIEQDGRVFIASSNQEMNDKAKSIIEGIVREVLVGEIYVGKVKRVEKFGAFVEVLPNKEGLVHISQLSTERVAKVEDVVAIGDSITVKVTEIDPQGRINLSRKAVLTAEAPAQS</sequence>
<dbReference type="GO" id="GO:0006402">
    <property type="term" value="P:mRNA catabolic process"/>
    <property type="evidence" value="ECO:0007669"/>
    <property type="project" value="InterPro"/>
</dbReference>
<dbReference type="InterPro" id="IPR015847">
    <property type="entry name" value="ExoRNase_PH_dom2"/>
</dbReference>
<protein>
    <recommendedName>
        <fullName evidence="19">Polynucleotide phosphorylase 1</fullName>
        <ecNumber evidence="4">2.7.1.26</ecNumber>
        <ecNumber evidence="5">2.7.7.8</ecNumber>
        <ecNumber evidence="6">5.4.99.25</ecNumber>
    </recommendedName>
</protein>
<evidence type="ECO:0000256" key="6">
    <source>
        <dbReference type="ARBA" id="ARBA00012787"/>
    </source>
</evidence>
<proteinExistence type="inferred from homology"/>
<dbReference type="Pfam" id="PF00575">
    <property type="entry name" value="S1"/>
    <property type="match status" value="1"/>
</dbReference>
<dbReference type="Gene3D" id="3.30.230.70">
    <property type="entry name" value="GHMP Kinase, N-terminal domain"/>
    <property type="match status" value="2"/>
</dbReference>
<keyword evidence="9" id="KW-0288">FMN</keyword>
<keyword evidence="8" id="KW-0285">Flavoprotein</keyword>
<name>A0A8J4WJ18_9STRA</name>
<evidence type="ECO:0000256" key="11">
    <source>
        <dbReference type="ARBA" id="ARBA00022694"/>
    </source>
</evidence>
<dbReference type="PROSITE" id="PS50126">
    <property type="entry name" value="S1"/>
    <property type="match status" value="1"/>
</dbReference>
<dbReference type="InterPro" id="IPR015848">
    <property type="entry name" value="PNPase_PH_RNA-bd_bac/org-type"/>
</dbReference>
<dbReference type="GO" id="GO:0001522">
    <property type="term" value="P:pseudouridine synthesis"/>
    <property type="evidence" value="ECO:0007669"/>
    <property type="project" value="InterPro"/>
</dbReference>
<evidence type="ECO:0000259" key="21">
    <source>
        <dbReference type="PROSITE" id="PS50126"/>
    </source>
</evidence>
<dbReference type="SUPFAM" id="SSF82114">
    <property type="entry name" value="Riboflavin kinase-like"/>
    <property type="match status" value="1"/>
</dbReference>
<dbReference type="InterPro" id="IPR020103">
    <property type="entry name" value="PsdUridine_synth_cat_dom_sf"/>
</dbReference>
<dbReference type="GO" id="GO:0005524">
    <property type="term" value="F:ATP binding"/>
    <property type="evidence" value="ECO:0007669"/>
    <property type="project" value="UniProtKB-KW"/>
</dbReference>
<reference evidence="22" key="2">
    <citation type="submission" date="2020-02" db="EMBL/GenBank/DDBJ databases">
        <authorList>
            <person name="Studholme D.J."/>
        </authorList>
    </citation>
    <scope>NUCLEOTIDE SEQUENCE</scope>
    <source>
        <strain evidence="22">00238/432</strain>
    </source>
</reference>
<dbReference type="InterPro" id="IPR036345">
    <property type="entry name" value="ExoRNase_PH_dom2_sf"/>
</dbReference>
<keyword evidence="17 20" id="KW-0694">RNA-binding</keyword>
<dbReference type="CDD" id="cd04472">
    <property type="entry name" value="S1_PNPase"/>
    <property type="match status" value="1"/>
</dbReference>
<dbReference type="InterPro" id="IPR015865">
    <property type="entry name" value="Riboflavin_kinase_bac/euk"/>
</dbReference>
<dbReference type="PANTHER" id="PTHR11252">
    <property type="entry name" value="POLYRIBONUCLEOTIDE NUCLEOTIDYLTRANSFERASE"/>
    <property type="match status" value="1"/>
</dbReference>
<dbReference type="EC" id="2.7.1.26" evidence="4"/>
<keyword evidence="16" id="KW-0460">Magnesium</keyword>
<evidence type="ECO:0000256" key="10">
    <source>
        <dbReference type="ARBA" id="ARBA00022679"/>
    </source>
</evidence>
<evidence type="ECO:0000256" key="12">
    <source>
        <dbReference type="ARBA" id="ARBA00022695"/>
    </source>
</evidence>
<keyword evidence="14" id="KW-0547">Nucleotide-binding</keyword>
<dbReference type="CDD" id="cd02393">
    <property type="entry name" value="KH-I_PNPase"/>
    <property type="match status" value="1"/>
</dbReference>
<dbReference type="InterPro" id="IPR036612">
    <property type="entry name" value="KH_dom_type_1_sf"/>
</dbReference>
<evidence type="ECO:0000256" key="16">
    <source>
        <dbReference type="ARBA" id="ARBA00022842"/>
    </source>
</evidence>
<reference evidence="22" key="1">
    <citation type="journal article" date="2015" name="Genom Data">
        <title>Draft genome sequences of Phytophthora kernoviae and Phytophthora ramorum lineage EU2 from Scotland.</title>
        <authorList>
            <person name="Sambles C."/>
            <person name="Schlenzig A."/>
            <person name="O'Neill P."/>
            <person name="Grant M."/>
            <person name="Studholme D.J."/>
        </authorList>
    </citation>
    <scope>NUCLEOTIDE SEQUENCE</scope>
    <source>
        <strain evidence="22">00238/432</strain>
    </source>
</reference>
<dbReference type="InterPro" id="IPR027408">
    <property type="entry name" value="PNPase/RNase_PH_dom_sf"/>
</dbReference>
<evidence type="ECO:0000256" key="19">
    <source>
        <dbReference type="ARBA" id="ARBA00031451"/>
    </source>
</evidence>
<dbReference type="GO" id="GO:0046872">
    <property type="term" value="F:metal ion binding"/>
    <property type="evidence" value="ECO:0007669"/>
    <property type="project" value="UniProtKB-KW"/>
</dbReference>
<dbReference type="GO" id="GO:0003723">
    <property type="term" value="F:RNA binding"/>
    <property type="evidence" value="ECO:0007669"/>
    <property type="project" value="UniProtKB-UniRule"/>
</dbReference>
<feature type="domain" description="S1 motif" evidence="21">
    <location>
        <begin position="1065"/>
        <end position="1133"/>
    </location>
</feature>
<dbReference type="Gene3D" id="3.30.2350.10">
    <property type="entry name" value="Pseudouridine synthase"/>
    <property type="match status" value="1"/>
</dbReference>
<dbReference type="HAMAP" id="MF_01595">
    <property type="entry name" value="PNPase"/>
    <property type="match status" value="1"/>
</dbReference>
<keyword evidence="18" id="KW-0413">Isomerase</keyword>
<dbReference type="EC" id="2.7.7.8" evidence="5"/>
<dbReference type="HAMAP" id="MF_01080">
    <property type="entry name" value="TruB_bact"/>
    <property type="match status" value="1"/>
</dbReference>
<dbReference type="NCBIfam" id="NF008805">
    <property type="entry name" value="PRK11824.1"/>
    <property type="match status" value="1"/>
</dbReference>
<dbReference type="Pfam" id="PF01509">
    <property type="entry name" value="TruB_N"/>
    <property type="match status" value="1"/>
</dbReference>
<dbReference type="CDD" id="cd02573">
    <property type="entry name" value="PseudoU_synth_EcTruB"/>
    <property type="match status" value="1"/>
</dbReference>
<evidence type="ECO:0000256" key="14">
    <source>
        <dbReference type="ARBA" id="ARBA00022741"/>
    </source>
</evidence>
<dbReference type="SMART" id="SM00322">
    <property type="entry name" value="KH"/>
    <property type="match status" value="1"/>
</dbReference>
<dbReference type="Gene3D" id="3.30.1370.10">
    <property type="entry name" value="K Homology domain, type 1"/>
    <property type="match status" value="1"/>
</dbReference>
<dbReference type="Pfam" id="PF00013">
    <property type="entry name" value="KH_1"/>
    <property type="match status" value="1"/>
</dbReference>
<evidence type="ECO:0000256" key="4">
    <source>
        <dbReference type="ARBA" id="ARBA00012105"/>
    </source>
</evidence>
<keyword evidence="7" id="KW-0963">Cytoplasm</keyword>
<dbReference type="SUPFAM" id="SSF64182">
    <property type="entry name" value="DHH phosphoesterases"/>
    <property type="match status" value="1"/>
</dbReference>
<comment type="similarity">
    <text evidence="2">Belongs to the polyribonucleotide nucleotidyltransferase family.</text>
</comment>
<keyword evidence="15" id="KW-0067">ATP-binding</keyword>
<dbReference type="GO" id="GO:0008531">
    <property type="term" value="F:riboflavin kinase activity"/>
    <property type="evidence" value="ECO:0007669"/>
    <property type="project" value="UniProtKB-EC"/>
</dbReference>
<dbReference type="CDD" id="cd11364">
    <property type="entry name" value="RNase_PH_PNPase_2"/>
    <property type="match status" value="1"/>
</dbReference>
<dbReference type="Proteomes" id="UP000702964">
    <property type="component" value="Unassembled WGS sequence"/>
</dbReference>
<comment type="pathway">
    <text evidence="1">Cofactor biosynthesis; FMN biosynthesis; FMN from riboflavin (ATP route): step 1/1.</text>
</comment>
<dbReference type="InterPro" id="IPR020568">
    <property type="entry name" value="Ribosomal_Su5_D2-typ_SF"/>
</dbReference>
<dbReference type="Pfam" id="PF01138">
    <property type="entry name" value="RNase_PH"/>
    <property type="match status" value="1"/>
</dbReference>
<dbReference type="GO" id="GO:0000175">
    <property type="term" value="F:3'-5'-RNA exonuclease activity"/>
    <property type="evidence" value="ECO:0007669"/>
    <property type="project" value="TreeGrafter"/>
</dbReference>
<evidence type="ECO:0000256" key="13">
    <source>
        <dbReference type="ARBA" id="ARBA00022723"/>
    </source>
</evidence>
<accession>A0A8J4WJ18</accession>
<dbReference type="Pfam" id="PF03726">
    <property type="entry name" value="PNPase"/>
    <property type="match status" value="1"/>
</dbReference>
<dbReference type="InterPro" id="IPR004087">
    <property type="entry name" value="KH_dom"/>
</dbReference>
<dbReference type="GO" id="GO:0160148">
    <property type="term" value="F:tRNA pseudouridine(55) synthase activity"/>
    <property type="evidence" value="ECO:0007669"/>
    <property type="project" value="UniProtKB-EC"/>
</dbReference>
<dbReference type="GO" id="GO:0009231">
    <property type="term" value="P:riboflavin biosynthetic process"/>
    <property type="evidence" value="ECO:0007669"/>
    <property type="project" value="InterPro"/>
</dbReference>
<dbReference type="InterPro" id="IPR038763">
    <property type="entry name" value="DHH_sf"/>
</dbReference>
<dbReference type="SUPFAM" id="SSF54791">
    <property type="entry name" value="Eukaryotic type KH-domain (KH-domain type I)"/>
    <property type="match status" value="1"/>
</dbReference>
<dbReference type="FunFam" id="3.30.2350.10:FF:000011">
    <property type="entry name" value="tRNA pseudouridine synthase B"/>
    <property type="match status" value="1"/>
</dbReference>
<keyword evidence="11" id="KW-0819">tRNA processing</keyword>
<gene>
    <name evidence="22" type="ORF">G195_000652</name>
</gene>
<dbReference type="SUPFAM" id="SSF50249">
    <property type="entry name" value="Nucleic acid-binding proteins"/>
    <property type="match status" value="1"/>
</dbReference>
<dbReference type="GO" id="GO:0009398">
    <property type="term" value="P:FMN biosynthetic process"/>
    <property type="evidence" value="ECO:0007669"/>
    <property type="project" value="UniProtKB-UniPathway"/>
</dbReference>
<dbReference type="InterPro" id="IPR032819">
    <property type="entry name" value="TruB_C"/>
</dbReference>
<dbReference type="InterPro" id="IPR002501">
    <property type="entry name" value="PsdUridine_synth_N"/>
</dbReference>
<evidence type="ECO:0000256" key="9">
    <source>
        <dbReference type="ARBA" id="ARBA00022643"/>
    </source>
</evidence>
<dbReference type="InterPro" id="IPR001247">
    <property type="entry name" value="ExoRNase_PH_dom1"/>
</dbReference>
<dbReference type="SMART" id="SM00316">
    <property type="entry name" value="S1"/>
    <property type="match status" value="1"/>
</dbReference>
<dbReference type="FunFam" id="2.40.50.140:FF:000023">
    <property type="entry name" value="Polyribonucleotide nucleotidyltransferase"/>
    <property type="match status" value="1"/>
</dbReference>
<dbReference type="NCBIfam" id="TIGR03591">
    <property type="entry name" value="polynuc_phos"/>
    <property type="match status" value="1"/>
</dbReference>
<dbReference type="Pfam" id="PF16198">
    <property type="entry name" value="TruB_C_2"/>
    <property type="match status" value="1"/>
</dbReference>
<organism evidence="22 23">
    <name type="scientific">Phytophthora kernoviae 00238/432</name>
    <dbReference type="NCBI Taxonomy" id="1284355"/>
    <lineage>
        <taxon>Eukaryota</taxon>
        <taxon>Sar</taxon>
        <taxon>Stramenopiles</taxon>
        <taxon>Oomycota</taxon>
        <taxon>Peronosporomycetes</taxon>
        <taxon>Peronosporales</taxon>
        <taxon>Peronosporaceae</taxon>
        <taxon>Phytophthora</taxon>
    </lineage>
</organism>
<dbReference type="Gene3D" id="2.40.50.140">
    <property type="entry name" value="Nucleic acid-binding proteins"/>
    <property type="match status" value="1"/>
</dbReference>
<dbReference type="Gene3D" id="2.40.30.30">
    <property type="entry name" value="Riboflavin kinase-like"/>
    <property type="match status" value="1"/>
</dbReference>
<evidence type="ECO:0000256" key="1">
    <source>
        <dbReference type="ARBA" id="ARBA00005201"/>
    </source>
</evidence>
<dbReference type="UniPathway" id="UPA00276">
    <property type="reaction ID" value="UER00406"/>
</dbReference>
<dbReference type="SMART" id="SM00904">
    <property type="entry name" value="Flavokinase"/>
    <property type="match status" value="1"/>
</dbReference>
<dbReference type="AlphaFoldDB" id="A0A8J4WJ18"/>
<evidence type="ECO:0000256" key="15">
    <source>
        <dbReference type="ARBA" id="ARBA00022840"/>
    </source>
</evidence>